<dbReference type="Proteomes" id="UP001595636">
    <property type="component" value="Unassembled WGS sequence"/>
</dbReference>
<dbReference type="PANTHER" id="PTHR45458:SF3">
    <property type="entry name" value="CHAIN DEHYDROGENASE (ATSC), PUTATIVE-RELATED"/>
    <property type="match status" value="1"/>
</dbReference>
<protein>
    <submittedName>
        <fullName evidence="1">SDR family NAD(P)-dependent oxidoreductase</fullName>
        <ecNumber evidence="1">1.1.1.-</ecNumber>
    </submittedName>
</protein>
<keyword evidence="1" id="KW-0560">Oxidoreductase</keyword>
<dbReference type="Gene3D" id="3.40.50.720">
    <property type="entry name" value="NAD(P)-binding Rossmann-like Domain"/>
    <property type="match status" value="1"/>
</dbReference>
<dbReference type="PANTHER" id="PTHR45458">
    <property type="entry name" value="SHORT-CHAIN DEHYDROGENASE/REDUCTASE SDR"/>
    <property type="match status" value="1"/>
</dbReference>
<dbReference type="PRINTS" id="PR00081">
    <property type="entry name" value="GDHRDH"/>
</dbReference>
<accession>A0ABV7TWM9</accession>
<dbReference type="InterPro" id="IPR036291">
    <property type="entry name" value="NAD(P)-bd_dom_sf"/>
</dbReference>
<reference evidence="2" key="1">
    <citation type="journal article" date="2019" name="Int. J. Syst. Evol. Microbiol.">
        <title>The Global Catalogue of Microorganisms (GCM) 10K type strain sequencing project: providing services to taxonomists for standard genome sequencing and annotation.</title>
        <authorList>
            <consortium name="The Broad Institute Genomics Platform"/>
            <consortium name="The Broad Institute Genome Sequencing Center for Infectious Disease"/>
            <person name="Wu L."/>
            <person name="Ma J."/>
        </authorList>
    </citation>
    <scope>NUCLEOTIDE SEQUENCE [LARGE SCALE GENOMIC DNA]</scope>
    <source>
        <strain evidence="2">KCTC 42195</strain>
    </source>
</reference>
<organism evidence="1 2">
    <name type="scientific">Vogesella amnigena</name>
    <dbReference type="NCBI Taxonomy" id="1507449"/>
    <lineage>
        <taxon>Bacteria</taxon>
        <taxon>Pseudomonadati</taxon>
        <taxon>Pseudomonadota</taxon>
        <taxon>Betaproteobacteria</taxon>
        <taxon>Neisseriales</taxon>
        <taxon>Chromobacteriaceae</taxon>
        <taxon>Vogesella</taxon>
    </lineage>
</organism>
<evidence type="ECO:0000313" key="2">
    <source>
        <dbReference type="Proteomes" id="UP001595636"/>
    </source>
</evidence>
<dbReference type="EC" id="1.1.1.-" evidence="1"/>
<keyword evidence="2" id="KW-1185">Reference proteome</keyword>
<dbReference type="CDD" id="cd05233">
    <property type="entry name" value="SDR_c"/>
    <property type="match status" value="1"/>
</dbReference>
<proteinExistence type="predicted"/>
<name>A0ABV7TWM9_9NEIS</name>
<dbReference type="RefSeq" id="WP_390280368.1">
    <property type="nucleotide sequence ID" value="NZ_JBHRYH010000041.1"/>
</dbReference>
<evidence type="ECO:0000313" key="1">
    <source>
        <dbReference type="EMBL" id="MFC3627081.1"/>
    </source>
</evidence>
<dbReference type="SUPFAM" id="SSF51735">
    <property type="entry name" value="NAD(P)-binding Rossmann-fold domains"/>
    <property type="match status" value="1"/>
</dbReference>
<dbReference type="InterPro" id="IPR052184">
    <property type="entry name" value="SDR_enzymes"/>
</dbReference>
<dbReference type="EMBL" id="JBHRYH010000041">
    <property type="protein sequence ID" value="MFC3627081.1"/>
    <property type="molecule type" value="Genomic_DNA"/>
</dbReference>
<dbReference type="InterPro" id="IPR002347">
    <property type="entry name" value="SDR_fam"/>
</dbReference>
<dbReference type="Pfam" id="PF00106">
    <property type="entry name" value="adh_short"/>
    <property type="match status" value="1"/>
</dbReference>
<gene>
    <name evidence="1" type="ORF">ACFOKJ_13260</name>
</gene>
<sequence length="245" mass="26466">MSKVLITGVSSGIGHALAEHYLASGATVYGLSRRQPQELLAHPRFRFCPVDLAVPLTAQATLRRFLLETQGLTALDHVFLNAGRFSQQIASLSDVPLADIQQLMDINVWANKTVLDVLLHGGVAIRNCVFSASIAGVRARAGNSGYALSKATLNMLAKLYALEHPQVFFAAIGLCSVDTPLSQQVLALPLAGDFPAIAALRQRSDEPGYLASPQQRARQLDQLLQGRLQQQLASGDFVEIRSLLQ</sequence>
<comment type="caution">
    <text evidence="1">The sequence shown here is derived from an EMBL/GenBank/DDBJ whole genome shotgun (WGS) entry which is preliminary data.</text>
</comment>
<dbReference type="GO" id="GO:0016491">
    <property type="term" value="F:oxidoreductase activity"/>
    <property type="evidence" value="ECO:0007669"/>
    <property type="project" value="UniProtKB-KW"/>
</dbReference>